<evidence type="ECO:0000313" key="1">
    <source>
        <dbReference type="EMBL" id="KAI9180929.1"/>
    </source>
</evidence>
<dbReference type="EMBL" id="JAJSOW010000101">
    <property type="protein sequence ID" value="KAI9180929.1"/>
    <property type="molecule type" value="Genomic_DNA"/>
</dbReference>
<keyword evidence="2" id="KW-1185">Reference proteome</keyword>
<reference evidence="1" key="1">
    <citation type="journal article" date="2022" name="Plant J.">
        <title>Strategies of tolerance reflected in two North American maple genomes.</title>
        <authorList>
            <person name="McEvoy S.L."/>
            <person name="Sezen U.U."/>
            <person name="Trouern-Trend A."/>
            <person name="McMahon S.M."/>
            <person name="Schaberg P.G."/>
            <person name="Yang J."/>
            <person name="Wegrzyn J.L."/>
            <person name="Swenson N.G."/>
        </authorList>
    </citation>
    <scope>NUCLEOTIDE SEQUENCE</scope>
    <source>
        <strain evidence="1">91603</strain>
    </source>
</reference>
<sequence length="105" mass="11210">MAEGRVVGESSNKEVGNNKIKGNVLKKVTIHVSCFSPMDGAYRDVNISLKPLDMANDYLAPSGQAVAMSGDSVCHITKTLSVPSPIEDKFEIVASELEKAMVVIS</sequence>
<dbReference type="Proteomes" id="UP001064489">
    <property type="component" value="Chromosome 4"/>
</dbReference>
<dbReference type="AlphaFoldDB" id="A0AAD5IZD1"/>
<reference evidence="1" key="2">
    <citation type="submission" date="2023-02" db="EMBL/GenBank/DDBJ databases">
        <authorList>
            <person name="Swenson N.G."/>
            <person name="Wegrzyn J.L."/>
            <person name="Mcevoy S.L."/>
        </authorList>
    </citation>
    <scope>NUCLEOTIDE SEQUENCE</scope>
    <source>
        <strain evidence="1">91603</strain>
        <tissue evidence="1">Leaf</tissue>
    </source>
</reference>
<name>A0AAD5IZD1_ACENE</name>
<evidence type="ECO:0000313" key="2">
    <source>
        <dbReference type="Proteomes" id="UP001064489"/>
    </source>
</evidence>
<organism evidence="1 2">
    <name type="scientific">Acer negundo</name>
    <name type="common">Box elder</name>
    <dbReference type="NCBI Taxonomy" id="4023"/>
    <lineage>
        <taxon>Eukaryota</taxon>
        <taxon>Viridiplantae</taxon>
        <taxon>Streptophyta</taxon>
        <taxon>Embryophyta</taxon>
        <taxon>Tracheophyta</taxon>
        <taxon>Spermatophyta</taxon>
        <taxon>Magnoliopsida</taxon>
        <taxon>eudicotyledons</taxon>
        <taxon>Gunneridae</taxon>
        <taxon>Pentapetalae</taxon>
        <taxon>rosids</taxon>
        <taxon>malvids</taxon>
        <taxon>Sapindales</taxon>
        <taxon>Sapindaceae</taxon>
        <taxon>Hippocastanoideae</taxon>
        <taxon>Acereae</taxon>
        <taxon>Acer</taxon>
    </lineage>
</organism>
<accession>A0AAD5IZD1</accession>
<protein>
    <submittedName>
        <fullName evidence="1">Uncharacterized protein</fullName>
    </submittedName>
</protein>
<comment type="caution">
    <text evidence="1">The sequence shown here is derived from an EMBL/GenBank/DDBJ whole genome shotgun (WGS) entry which is preliminary data.</text>
</comment>
<proteinExistence type="predicted"/>
<gene>
    <name evidence="1" type="ORF">LWI28_009496</name>
</gene>